<gene>
    <name evidence="1" type="ORF">CLV58_109194</name>
</gene>
<name>A0A2T0SYI2_9BACT</name>
<comment type="caution">
    <text evidence="1">The sequence shown here is derived from an EMBL/GenBank/DDBJ whole genome shotgun (WGS) entry which is preliminary data.</text>
</comment>
<organism evidence="1 2">
    <name type="scientific">Spirosoma oryzae</name>
    <dbReference type="NCBI Taxonomy" id="1469603"/>
    <lineage>
        <taxon>Bacteria</taxon>
        <taxon>Pseudomonadati</taxon>
        <taxon>Bacteroidota</taxon>
        <taxon>Cytophagia</taxon>
        <taxon>Cytophagales</taxon>
        <taxon>Cytophagaceae</taxon>
        <taxon>Spirosoma</taxon>
    </lineage>
</organism>
<proteinExistence type="predicted"/>
<keyword evidence="2" id="KW-1185">Reference proteome</keyword>
<sequence>MLTKSNQKCVRNLYYLRINQTFMNPFIYSYRLPVIRVIQSSTIKTVFEEDVTLDYEELRKGYYSDQRLSCKLYYDKTTEDLVFGVLSPSSRDLLLHITYTLKKNQDIVKLRAVDVCKAVRFSRPTFYASIEQLIKNGFLARRCMNEYWINPHYLFNGNRIEYFKKHNPAALQIVAHQKRGATQPPKSPIVEVQPKFSFDSL</sequence>
<reference evidence="1 2" key="1">
    <citation type="submission" date="2018-03" db="EMBL/GenBank/DDBJ databases">
        <title>Genomic Encyclopedia of Archaeal and Bacterial Type Strains, Phase II (KMG-II): from individual species to whole genera.</title>
        <authorList>
            <person name="Goeker M."/>
        </authorList>
    </citation>
    <scope>NUCLEOTIDE SEQUENCE [LARGE SCALE GENOMIC DNA]</scope>
    <source>
        <strain evidence="1 2">DSM 28354</strain>
    </source>
</reference>
<dbReference type="AlphaFoldDB" id="A0A2T0SYI2"/>
<accession>A0A2T0SYI2</accession>
<dbReference type="Proteomes" id="UP000238375">
    <property type="component" value="Unassembled WGS sequence"/>
</dbReference>
<evidence type="ECO:0000313" key="1">
    <source>
        <dbReference type="EMBL" id="PRY38467.1"/>
    </source>
</evidence>
<dbReference type="EMBL" id="PVTE01000009">
    <property type="protein sequence ID" value="PRY38467.1"/>
    <property type="molecule type" value="Genomic_DNA"/>
</dbReference>
<evidence type="ECO:0008006" key="3">
    <source>
        <dbReference type="Google" id="ProtNLM"/>
    </source>
</evidence>
<protein>
    <recommendedName>
        <fullName evidence="3">Plasmid replication protein RepL domain-containing protein</fullName>
    </recommendedName>
</protein>
<evidence type="ECO:0000313" key="2">
    <source>
        <dbReference type="Proteomes" id="UP000238375"/>
    </source>
</evidence>